<evidence type="ECO:0000313" key="1">
    <source>
        <dbReference type="EMBL" id="KAK3793438.1"/>
    </source>
</evidence>
<accession>A0AAE1E5C6</accession>
<proteinExistence type="predicted"/>
<sequence>LPGSHINRWYTLPTWYTFCKLFYNPGSLSTDGIHSLPGTHSGKLFYNPGSLSTDGIHSLPGTHSGKLFYNPGSLSTDGLLPTWYTFWQALLSPWLLINRWYTPYLVHILESSFITLVPYQQMVYSLPGTHSGKLFYNPGFHINRWLLLHNFSHSGKLFYNPGSLSTDGIHSLPGTHSGKLGSQSPSTHSWSDETIIWNPKEQDGRLSQH</sequence>
<organism evidence="1 2">
    <name type="scientific">Elysia crispata</name>
    <name type="common">lettuce slug</name>
    <dbReference type="NCBI Taxonomy" id="231223"/>
    <lineage>
        <taxon>Eukaryota</taxon>
        <taxon>Metazoa</taxon>
        <taxon>Spiralia</taxon>
        <taxon>Lophotrochozoa</taxon>
        <taxon>Mollusca</taxon>
        <taxon>Gastropoda</taxon>
        <taxon>Heterobranchia</taxon>
        <taxon>Euthyneura</taxon>
        <taxon>Panpulmonata</taxon>
        <taxon>Sacoglossa</taxon>
        <taxon>Placobranchoidea</taxon>
        <taxon>Plakobranchidae</taxon>
        <taxon>Elysia</taxon>
    </lineage>
</organism>
<name>A0AAE1E5C6_9GAST</name>
<feature type="non-terminal residue" evidence="1">
    <location>
        <position position="1"/>
    </location>
</feature>
<protein>
    <submittedName>
        <fullName evidence="1">Uncharacterized protein</fullName>
    </submittedName>
</protein>
<dbReference type="Proteomes" id="UP001283361">
    <property type="component" value="Unassembled WGS sequence"/>
</dbReference>
<evidence type="ECO:0000313" key="2">
    <source>
        <dbReference type="Proteomes" id="UP001283361"/>
    </source>
</evidence>
<dbReference type="AlphaFoldDB" id="A0AAE1E5C6"/>
<gene>
    <name evidence="1" type="ORF">RRG08_039146</name>
</gene>
<comment type="caution">
    <text evidence="1">The sequence shown here is derived from an EMBL/GenBank/DDBJ whole genome shotgun (WGS) entry which is preliminary data.</text>
</comment>
<reference evidence="1" key="1">
    <citation type="journal article" date="2023" name="G3 (Bethesda)">
        <title>A reference genome for the long-term kleptoplast-retaining sea slug Elysia crispata morphotype clarki.</title>
        <authorList>
            <person name="Eastman K.E."/>
            <person name="Pendleton A.L."/>
            <person name="Shaikh M.A."/>
            <person name="Suttiyut T."/>
            <person name="Ogas R."/>
            <person name="Tomko P."/>
            <person name="Gavelis G."/>
            <person name="Widhalm J.R."/>
            <person name="Wisecaver J.H."/>
        </authorList>
    </citation>
    <scope>NUCLEOTIDE SEQUENCE</scope>
    <source>
        <strain evidence="1">ECLA1</strain>
    </source>
</reference>
<dbReference type="EMBL" id="JAWDGP010001249">
    <property type="protein sequence ID" value="KAK3793438.1"/>
    <property type="molecule type" value="Genomic_DNA"/>
</dbReference>
<keyword evidence="2" id="KW-1185">Reference proteome</keyword>